<sequence length="385" mass="42504">MPSGKKFEVLLLGTGTSSQLPSITCITEPDPMKACSSCLSSCKKDARRNTSAIVRLEDSSHILIDVGKSFCEAAREHFPPNKIRKLGAVLLTHPQSVFSFIILLLLSPSLGLCADAINGLDDLRAWTLGGAIQTTIPIYCNAYTLSEITKTYSYLVDKTSKTGGGDVPDFEWHVIEDGVKFELLGITILPLQVHHGIFFGTNPTPYTCLAYLFDKSFLYMADVSDIPPATWDLLEAALRPSLPLAEHQQPTLPLLLLDTLRIPAHTSHFGLAQAVTTARRLNASRTYLLGFAHRVSHACWVHCCEAISRGERSNPAKVLQPDKLTQTGIVEDFAWFTETALRAIEGSSDLPRQQTKGLWVRPAFDGLWIKTDGQKAWDDEYGYEL</sequence>
<name>A0A9P6NTE5_9BASI</name>
<accession>A0A9P6NTE5</accession>
<dbReference type="PANTHER" id="PTHR42663">
    <property type="entry name" value="HYDROLASE C777.06C-RELATED-RELATED"/>
    <property type="match status" value="1"/>
</dbReference>
<dbReference type="CDD" id="cd16279">
    <property type="entry name" value="metallo-hydrolase-like_MBL-fold"/>
    <property type="match status" value="1"/>
</dbReference>
<dbReference type="OrthoDB" id="341300at2759"/>
<organism evidence="2 3">
    <name type="scientific">Cronartium quercuum f. sp. fusiforme G11</name>
    <dbReference type="NCBI Taxonomy" id="708437"/>
    <lineage>
        <taxon>Eukaryota</taxon>
        <taxon>Fungi</taxon>
        <taxon>Dikarya</taxon>
        <taxon>Basidiomycota</taxon>
        <taxon>Pucciniomycotina</taxon>
        <taxon>Pucciniomycetes</taxon>
        <taxon>Pucciniales</taxon>
        <taxon>Coleosporiaceae</taxon>
        <taxon>Cronartium</taxon>
    </lineage>
</organism>
<dbReference type="Proteomes" id="UP000886653">
    <property type="component" value="Unassembled WGS sequence"/>
</dbReference>
<dbReference type="Pfam" id="PF12706">
    <property type="entry name" value="Lactamase_B_2"/>
    <property type="match status" value="1"/>
</dbReference>
<dbReference type="SUPFAM" id="SSF56281">
    <property type="entry name" value="Metallo-hydrolase/oxidoreductase"/>
    <property type="match status" value="1"/>
</dbReference>
<evidence type="ECO:0000313" key="2">
    <source>
        <dbReference type="EMBL" id="KAG0151634.1"/>
    </source>
</evidence>
<comment type="caution">
    <text evidence="2">The sequence shown here is derived from an EMBL/GenBank/DDBJ whole genome shotgun (WGS) entry which is preliminary data.</text>
</comment>
<dbReference type="Gene3D" id="3.60.15.10">
    <property type="entry name" value="Ribonuclease Z/Hydroxyacylglutathione hydrolase-like"/>
    <property type="match status" value="2"/>
</dbReference>
<reference evidence="2" key="1">
    <citation type="submission" date="2013-11" db="EMBL/GenBank/DDBJ databases">
        <title>Genome sequence of the fusiform rust pathogen reveals effectors for host alternation and coevolution with pine.</title>
        <authorList>
            <consortium name="DOE Joint Genome Institute"/>
            <person name="Smith K."/>
            <person name="Pendleton A."/>
            <person name="Kubisiak T."/>
            <person name="Anderson C."/>
            <person name="Salamov A."/>
            <person name="Aerts A."/>
            <person name="Riley R."/>
            <person name="Clum A."/>
            <person name="Lindquist E."/>
            <person name="Ence D."/>
            <person name="Campbell M."/>
            <person name="Kronenberg Z."/>
            <person name="Feau N."/>
            <person name="Dhillon B."/>
            <person name="Hamelin R."/>
            <person name="Burleigh J."/>
            <person name="Smith J."/>
            <person name="Yandell M."/>
            <person name="Nelson C."/>
            <person name="Grigoriev I."/>
            <person name="Davis J."/>
        </authorList>
    </citation>
    <scope>NUCLEOTIDE SEQUENCE</scope>
    <source>
        <strain evidence="2">G11</strain>
    </source>
</reference>
<dbReference type="EMBL" id="MU167212">
    <property type="protein sequence ID" value="KAG0151634.1"/>
    <property type="molecule type" value="Genomic_DNA"/>
</dbReference>
<dbReference type="PANTHER" id="PTHR42663:SF6">
    <property type="entry name" value="HYDROLASE C777.06C-RELATED"/>
    <property type="match status" value="1"/>
</dbReference>
<proteinExistence type="predicted"/>
<protein>
    <recommendedName>
        <fullName evidence="1">Metallo-beta-lactamase domain-containing protein</fullName>
    </recommendedName>
</protein>
<evidence type="ECO:0000313" key="3">
    <source>
        <dbReference type="Proteomes" id="UP000886653"/>
    </source>
</evidence>
<feature type="domain" description="Metallo-beta-lactamase" evidence="1">
    <location>
        <begin position="114"/>
        <end position="289"/>
    </location>
</feature>
<keyword evidence="3" id="KW-1185">Reference proteome</keyword>
<dbReference type="AlphaFoldDB" id="A0A9P6NTE5"/>
<evidence type="ECO:0000259" key="1">
    <source>
        <dbReference type="Pfam" id="PF12706"/>
    </source>
</evidence>
<dbReference type="InterPro" id="IPR001279">
    <property type="entry name" value="Metallo-B-lactamas"/>
</dbReference>
<dbReference type="InterPro" id="IPR036866">
    <property type="entry name" value="RibonucZ/Hydroxyglut_hydro"/>
</dbReference>
<gene>
    <name evidence="2" type="ORF">CROQUDRAFT_130005</name>
</gene>